<reference evidence="1 2" key="1">
    <citation type="submission" date="2011-03" db="EMBL/GenBank/DDBJ databases">
        <title>The Genome Sequence of Gemella haemolysans M341.</title>
        <authorList>
            <consortium name="The Broad Institute Genome Sequencing Platform"/>
            <consortium name="The Broad Institute Genome Sequencing Center for Infectious Disease"/>
            <person name="Earl A."/>
            <person name="Ward D."/>
            <person name="Feldgarden M."/>
            <person name="Gevers D."/>
            <person name="Sibley C.D."/>
            <person name="Field T.R."/>
            <person name="Grinwis M."/>
            <person name="Eshaghurshan C.S."/>
            <person name="Surette M.G."/>
            <person name="Young S.K."/>
            <person name="Zeng Q."/>
            <person name="Gargeya S."/>
            <person name="Fitzgerald M."/>
            <person name="Haas B."/>
            <person name="Abouelleil A."/>
            <person name="Alvarado L."/>
            <person name="Arachchi H.M."/>
            <person name="Berlin A."/>
            <person name="Brown A."/>
            <person name="Chapman S.B."/>
            <person name="Chen Z."/>
            <person name="Dunbar C."/>
            <person name="Freedman E."/>
            <person name="Gearin G."/>
            <person name="Gellesch M."/>
            <person name="Goldberg J."/>
            <person name="Griggs A."/>
            <person name="Gujja S."/>
            <person name="Heilman E.R."/>
            <person name="Heiman D."/>
            <person name="Howarth C."/>
            <person name="Larson L."/>
            <person name="Lui A."/>
            <person name="MacDonald P.J.P."/>
            <person name="Mehta T."/>
            <person name="Montmayeur A."/>
            <person name="Murphy C."/>
            <person name="Neiman D."/>
            <person name="Pearson M."/>
            <person name="Priest M."/>
            <person name="Roberts A."/>
            <person name="Saif S."/>
            <person name="Shea T."/>
            <person name="Shenoy N."/>
            <person name="Sisk P."/>
            <person name="Stolte C."/>
            <person name="Sykes S."/>
            <person name="White J."/>
            <person name="Yandava C."/>
            <person name="Wortman J."/>
            <person name="Nusbaum C."/>
            <person name="Birren B."/>
        </authorList>
    </citation>
    <scope>NUCLEOTIDE SEQUENCE [LARGE SCALE GENOMIC DNA]</scope>
    <source>
        <strain evidence="1 2">M341</strain>
    </source>
</reference>
<dbReference type="RefSeq" id="WP_003148019.1">
    <property type="nucleotide sequence ID" value="NZ_GL883586.1"/>
</dbReference>
<sequence>MNFREIRVADKLIDELENLDSFITDIQNPARTLTVSTNFNGVTIIKKEHRIKVIQVLLGMRGELAKKLEELGVTEYNND</sequence>
<name>A0AA87DRQ2_9BACL</name>
<dbReference type="EMBL" id="ACRO01000047">
    <property type="protein sequence ID" value="EGF86036.1"/>
    <property type="molecule type" value="Genomic_DNA"/>
</dbReference>
<evidence type="ECO:0000313" key="1">
    <source>
        <dbReference type="EMBL" id="EGF86036.1"/>
    </source>
</evidence>
<accession>A0AA87DRQ2</accession>
<dbReference type="Proteomes" id="UP000004773">
    <property type="component" value="Unassembled WGS sequence"/>
</dbReference>
<comment type="caution">
    <text evidence="1">The sequence shown here is derived from an EMBL/GenBank/DDBJ whole genome shotgun (WGS) entry which is preliminary data.</text>
</comment>
<organism evidence="1 2">
    <name type="scientific">Gemella haemolysans M341</name>
    <dbReference type="NCBI Taxonomy" id="562981"/>
    <lineage>
        <taxon>Bacteria</taxon>
        <taxon>Bacillati</taxon>
        <taxon>Bacillota</taxon>
        <taxon>Bacilli</taxon>
        <taxon>Bacillales</taxon>
        <taxon>Gemellaceae</taxon>
        <taxon>Gemella</taxon>
    </lineage>
</organism>
<gene>
    <name evidence="1" type="ORF">HMPREF0428_01838</name>
</gene>
<dbReference type="AlphaFoldDB" id="A0AA87DRQ2"/>
<evidence type="ECO:0000313" key="2">
    <source>
        <dbReference type="Proteomes" id="UP000004773"/>
    </source>
</evidence>
<proteinExistence type="predicted"/>
<protein>
    <submittedName>
        <fullName evidence="1">Uncharacterized protein</fullName>
    </submittedName>
</protein>